<evidence type="ECO:0000313" key="4">
    <source>
        <dbReference type="Proteomes" id="UP000239649"/>
    </source>
</evidence>
<feature type="compositionally biased region" description="Low complexity" evidence="1">
    <location>
        <begin position="887"/>
        <end position="899"/>
    </location>
</feature>
<dbReference type="InterPro" id="IPR000719">
    <property type="entry name" value="Prot_kinase_dom"/>
</dbReference>
<feature type="compositionally biased region" description="Gly residues" evidence="1">
    <location>
        <begin position="900"/>
        <end position="915"/>
    </location>
</feature>
<feature type="region of interest" description="Disordered" evidence="1">
    <location>
        <begin position="689"/>
        <end position="717"/>
    </location>
</feature>
<dbReference type="GO" id="GO:0004672">
    <property type="term" value="F:protein kinase activity"/>
    <property type="evidence" value="ECO:0007669"/>
    <property type="project" value="InterPro"/>
</dbReference>
<dbReference type="PANTHER" id="PTHR12984:SF6">
    <property type="entry name" value="SCY1-LIKE PROTEIN 2"/>
    <property type="match status" value="1"/>
</dbReference>
<dbReference type="SUPFAM" id="SSF56112">
    <property type="entry name" value="Protein kinase-like (PK-like)"/>
    <property type="match status" value="1"/>
</dbReference>
<dbReference type="Pfam" id="PF00069">
    <property type="entry name" value="Pkinase"/>
    <property type="match status" value="1"/>
</dbReference>
<dbReference type="EMBL" id="LHPF02000005">
    <property type="protein sequence ID" value="PSC74070.1"/>
    <property type="molecule type" value="Genomic_DNA"/>
</dbReference>
<dbReference type="InterPro" id="IPR051177">
    <property type="entry name" value="CIK-Related_Protein"/>
</dbReference>
<evidence type="ECO:0000256" key="1">
    <source>
        <dbReference type="SAM" id="MobiDB-lite"/>
    </source>
</evidence>
<comment type="caution">
    <text evidence="3">The sequence shown here is derived from an EMBL/GenBank/DDBJ whole genome shotgun (WGS) entry which is preliminary data.</text>
</comment>
<dbReference type="Gene3D" id="1.10.510.10">
    <property type="entry name" value="Transferase(Phosphotransferase) domain 1"/>
    <property type="match status" value="1"/>
</dbReference>
<dbReference type="SUPFAM" id="SSF48371">
    <property type="entry name" value="ARM repeat"/>
    <property type="match status" value="1"/>
</dbReference>
<protein>
    <submittedName>
        <fullName evidence="3">SCY1 2</fullName>
    </submittedName>
</protein>
<dbReference type="InterPro" id="IPR016024">
    <property type="entry name" value="ARM-type_fold"/>
</dbReference>
<dbReference type="PROSITE" id="PS50011">
    <property type="entry name" value="PROTEIN_KINASE_DOM"/>
    <property type="match status" value="1"/>
</dbReference>
<feature type="region of interest" description="Disordered" evidence="1">
    <location>
        <begin position="830"/>
        <end position="915"/>
    </location>
</feature>
<evidence type="ECO:0000259" key="2">
    <source>
        <dbReference type="PROSITE" id="PS50011"/>
    </source>
</evidence>
<proteinExistence type="predicted"/>
<organism evidence="3 4">
    <name type="scientific">Micractinium conductrix</name>
    <dbReference type="NCBI Taxonomy" id="554055"/>
    <lineage>
        <taxon>Eukaryota</taxon>
        <taxon>Viridiplantae</taxon>
        <taxon>Chlorophyta</taxon>
        <taxon>core chlorophytes</taxon>
        <taxon>Trebouxiophyceae</taxon>
        <taxon>Chlorellales</taxon>
        <taxon>Chlorellaceae</taxon>
        <taxon>Chlorella clade</taxon>
        <taxon>Micractinium</taxon>
    </lineage>
</organism>
<feature type="domain" description="Protein kinase" evidence="2">
    <location>
        <begin position="51"/>
        <end position="367"/>
    </location>
</feature>
<feature type="region of interest" description="Disordered" evidence="1">
    <location>
        <begin position="789"/>
        <end position="818"/>
    </location>
</feature>
<sequence length="915" mass="92837">MKGGLERWTEKLGSAVSALGATVVSQAQVLGKKLQQEALGAQCLLDYAVSPQPVATGGASGLWRIHTARSKKEGSPHALVSAWVLDKRQLTQAEEQVFGGVGGGTLTRPSQRRLEAFLEQQRHDVQALARLKHPGVLRLISPLEETRTQLVFITEVVFASLSDLLDGAGAAPGAGASCLPPALASERHQLKLSELELKHGLLQLGDALHFLHSEAGLVHRGVSPTSILITQSGAWKLAGFAFSSPQDFQTPNQRPYDYSDTDPSLLQRATQPSLQYVSPELVASGTASVTGAADVFSLGAVAFELLARRQLLAVGSSLADYESKVHSLTMVDMTGVPAGLEPTLRSMLSPVAAARPPAAGFAGCGWFQSDVLLRALKFLDTMLQRDAMQKAAFLRELPAMCAQFDARILHYKVLPPLLAELRDATLQPTLLPIVLRIVQTQDPVEFGDTTLPALKPLLASASGDTLLLLVQNAEMLAKCMPAAAAAQVLPALLVRAAQHGDVRAQEEGLKRTAAMAESLDYEGLKNAVLPALHALCLSTTSAAVRVSAFAAMSRLVTRMDQAEADAMLATAVKVTAVDKSAPTAMCVLALGGALAKQWGARLAAERVLPTLAPLLVAPALNSQQFAAAMKTVRDVLGAIERSRAAGGADGGAATAAPVANGAAAGGAGHRGGMAAAAAPADWLAATKVAPGSGGGRARAQAGTPAAPASNGGDGLLSGLQLQRPAAVAPYAAPAPRPTLGGGPMGGGSMFGGQVGASRPMGSAPLAAASLAVPTTRQSQGWAFAAAPGGGGSGAAGIRPAQPGGYGSGGASAGSSSGFASSLADPFAGLQLGGPSPAAGSNSVQWPPPAPPAASGAGAPVFDPFALGSAAPGGGAGGLQWPAPPPTQQQQQQQQRWGPPAGSGGFPGGFPGGSLI</sequence>
<dbReference type="Gene3D" id="3.30.200.20">
    <property type="entry name" value="Phosphorylase Kinase, domain 1"/>
    <property type="match status" value="1"/>
</dbReference>
<dbReference type="Gene3D" id="1.25.10.10">
    <property type="entry name" value="Leucine-rich Repeat Variant"/>
    <property type="match status" value="1"/>
</dbReference>
<dbReference type="PANTHER" id="PTHR12984">
    <property type="entry name" value="SCY1-RELATED S/T PROTEIN KINASE-LIKE"/>
    <property type="match status" value="1"/>
</dbReference>
<accession>A0A2P6VJ30</accession>
<dbReference type="Proteomes" id="UP000239649">
    <property type="component" value="Unassembled WGS sequence"/>
</dbReference>
<feature type="compositionally biased region" description="Low complexity" evidence="1">
    <location>
        <begin position="697"/>
        <end position="709"/>
    </location>
</feature>
<dbReference type="SMART" id="SM00220">
    <property type="entry name" value="S_TKc"/>
    <property type="match status" value="1"/>
</dbReference>
<dbReference type="OrthoDB" id="79687at2759"/>
<dbReference type="AlphaFoldDB" id="A0A2P6VJ30"/>
<dbReference type="GO" id="GO:0005524">
    <property type="term" value="F:ATP binding"/>
    <property type="evidence" value="ECO:0007669"/>
    <property type="project" value="InterPro"/>
</dbReference>
<reference evidence="3 4" key="1">
    <citation type="journal article" date="2018" name="Plant J.">
        <title>Genome sequences of Chlorella sorokiniana UTEX 1602 and Micractinium conductrix SAG 241.80: implications to maltose excretion by a green alga.</title>
        <authorList>
            <person name="Arriola M.B."/>
            <person name="Velmurugan N."/>
            <person name="Zhang Y."/>
            <person name="Plunkett M.H."/>
            <person name="Hondzo H."/>
            <person name="Barney B.M."/>
        </authorList>
    </citation>
    <scope>NUCLEOTIDE SEQUENCE [LARGE SCALE GENOMIC DNA]</scope>
    <source>
        <strain evidence="3 4">SAG 241.80</strain>
    </source>
</reference>
<feature type="compositionally biased region" description="Low complexity" evidence="1">
    <location>
        <begin position="852"/>
        <end position="869"/>
    </location>
</feature>
<dbReference type="InterPro" id="IPR011009">
    <property type="entry name" value="Kinase-like_dom_sf"/>
</dbReference>
<evidence type="ECO:0000313" key="3">
    <source>
        <dbReference type="EMBL" id="PSC74070.1"/>
    </source>
</evidence>
<dbReference type="InterPro" id="IPR011989">
    <property type="entry name" value="ARM-like"/>
</dbReference>
<name>A0A2P6VJ30_9CHLO</name>
<keyword evidence="4" id="KW-1185">Reference proteome</keyword>
<gene>
    <name evidence="3" type="ORF">C2E20_2662</name>
</gene>